<dbReference type="InterPro" id="IPR001138">
    <property type="entry name" value="Zn2Cys6_DnaBD"/>
</dbReference>
<keyword evidence="1" id="KW-0479">Metal-binding</keyword>
<evidence type="ECO:0000256" key="2">
    <source>
        <dbReference type="ARBA" id="ARBA00022833"/>
    </source>
</evidence>
<evidence type="ECO:0000256" key="5">
    <source>
        <dbReference type="ARBA" id="ARBA00023242"/>
    </source>
</evidence>
<keyword evidence="3" id="KW-0805">Transcription regulation</keyword>
<keyword evidence="9" id="KW-1185">Reference proteome</keyword>
<dbReference type="GO" id="GO:0000981">
    <property type="term" value="F:DNA-binding transcription factor activity, RNA polymerase II-specific"/>
    <property type="evidence" value="ECO:0007669"/>
    <property type="project" value="InterPro"/>
</dbReference>
<dbReference type="EMBL" id="WIGN01000036">
    <property type="protein sequence ID" value="KAF6815318.1"/>
    <property type="molecule type" value="Genomic_DNA"/>
</dbReference>
<keyword evidence="4" id="KW-0804">Transcription</keyword>
<evidence type="ECO:0000256" key="3">
    <source>
        <dbReference type="ARBA" id="ARBA00023015"/>
    </source>
</evidence>
<comment type="caution">
    <text evidence="8">The sequence shown here is derived from an EMBL/GenBank/DDBJ whole genome shotgun (WGS) entry which is preliminary data.</text>
</comment>
<dbReference type="SUPFAM" id="SSF57701">
    <property type="entry name" value="Zn2/Cys6 DNA-binding domain"/>
    <property type="match status" value="1"/>
</dbReference>
<dbReference type="GO" id="GO:0008270">
    <property type="term" value="F:zinc ion binding"/>
    <property type="evidence" value="ECO:0007669"/>
    <property type="project" value="InterPro"/>
</dbReference>
<dbReference type="PANTHER" id="PTHR47660:SF3">
    <property type="entry name" value="FINGER DOMAIN PROTEIN, PUTATIVE (AFU_ORTHOLOGUE AFUA_4G03310)-RELATED"/>
    <property type="match status" value="1"/>
</dbReference>
<dbReference type="AlphaFoldDB" id="A0A8H6JMK1"/>
<evidence type="ECO:0000313" key="9">
    <source>
        <dbReference type="Proteomes" id="UP000652219"/>
    </source>
</evidence>
<dbReference type="Gene3D" id="4.10.240.10">
    <property type="entry name" value="Zn(2)-C6 fungal-type DNA-binding domain"/>
    <property type="match status" value="1"/>
</dbReference>
<accession>A0A8H6JMK1</accession>
<dbReference type="CDD" id="cd00067">
    <property type="entry name" value="GAL4"/>
    <property type="match status" value="1"/>
</dbReference>
<dbReference type="PROSITE" id="PS50048">
    <property type="entry name" value="ZN2_CY6_FUNGAL_2"/>
    <property type="match status" value="1"/>
</dbReference>
<dbReference type="SMART" id="SM00066">
    <property type="entry name" value="GAL4"/>
    <property type="match status" value="1"/>
</dbReference>
<name>A0A8H6JMK1_9PEZI</name>
<dbReference type="Pfam" id="PF00172">
    <property type="entry name" value="Zn_clus"/>
    <property type="match status" value="1"/>
</dbReference>
<proteinExistence type="predicted"/>
<evidence type="ECO:0000256" key="1">
    <source>
        <dbReference type="ARBA" id="ARBA00022723"/>
    </source>
</evidence>
<dbReference type="Proteomes" id="UP000652219">
    <property type="component" value="Unassembled WGS sequence"/>
</dbReference>
<reference evidence="8 9" key="1">
    <citation type="journal article" date="2020" name="Phytopathology">
        <title>Genome Sequence Resources of Colletotrichum truncatum, C. plurivorum, C. musicola, and C. sojae: Four Species Pathogenic to Soybean (Glycine max).</title>
        <authorList>
            <person name="Rogerio F."/>
            <person name="Boufleur T.R."/>
            <person name="Ciampi-Guillardi M."/>
            <person name="Sukno S.A."/>
            <person name="Thon M.R."/>
            <person name="Massola Junior N.S."/>
            <person name="Baroncelli R."/>
        </authorList>
    </citation>
    <scope>NUCLEOTIDE SEQUENCE [LARGE SCALE GENOMIC DNA]</scope>
    <source>
        <strain evidence="8 9">LFN0009</strain>
    </source>
</reference>
<evidence type="ECO:0000256" key="4">
    <source>
        <dbReference type="ARBA" id="ARBA00023163"/>
    </source>
</evidence>
<evidence type="ECO:0000259" key="7">
    <source>
        <dbReference type="PROSITE" id="PS50048"/>
    </source>
</evidence>
<keyword evidence="2" id="KW-0862">Zinc</keyword>
<evidence type="ECO:0000313" key="8">
    <source>
        <dbReference type="EMBL" id="KAF6815318.1"/>
    </source>
</evidence>
<sequence>MARPSKQKACLACTSSKRRCDKGTPSCTRCEDRDIDCRYPPARRRRREQQHPMIDAAASVEPTAITTSSSSAAPAADLFALDAGALSFNLWNTTPWTDLPLLPSATNPQQQPYPTPPAQNPLSRRRDIIEAVTRSTWFLTPSSWTISHRHPQANDVYPTRALTNFTRAMQSWILRWVTEGHNPFIHRGTYASPNPFPPLLQDALALASLYHHSTPQNETLIQRILDEKVSAMITSQTPSGSLETRDHLARVQALLIYTVLLLFDGSVRHRAAAESHIPTLVLWSSQLWETASREAQALRATFTPASKQCPVAVALSSGALVPEDADMAAWYLWIVSESVRRTWLAATCTVDVYLALKDGGDQLAAAAYNPGGGRGVKFTARAGLWDAPSPARWSALYRKLEGKDDIDGGAYFLQSFESDKLFVNAAAADVDEFARLLYTVVWGLDRVEGWALRTSASGEVCPTY</sequence>
<dbReference type="PROSITE" id="PS00463">
    <property type="entry name" value="ZN2_CY6_FUNGAL_1"/>
    <property type="match status" value="1"/>
</dbReference>
<keyword evidence="5" id="KW-0539">Nucleus</keyword>
<feature type="domain" description="Zn(2)-C6 fungal-type" evidence="7">
    <location>
        <begin position="9"/>
        <end position="39"/>
    </location>
</feature>
<feature type="region of interest" description="Disordered" evidence="6">
    <location>
        <begin position="101"/>
        <end position="122"/>
    </location>
</feature>
<dbReference type="InterPro" id="IPR036864">
    <property type="entry name" value="Zn2-C6_fun-type_DNA-bd_sf"/>
</dbReference>
<protein>
    <submittedName>
        <fullName evidence="8">RNA polymerase ii mediator complex component</fullName>
    </submittedName>
</protein>
<evidence type="ECO:0000256" key="6">
    <source>
        <dbReference type="SAM" id="MobiDB-lite"/>
    </source>
</evidence>
<gene>
    <name evidence="8" type="ORF">CSOJ01_03581</name>
</gene>
<organism evidence="8 9">
    <name type="scientific">Colletotrichum sojae</name>
    <dbReference type="NCBI Taxonomy" id="2175907"/>
    <lineage>
        <taxon>Eukaryota</taxon>
        <taxon>Fungi</taxon>
        <taxon>Dikarya</taxon>
        <taxon>Ascomycota</taxon>
        <taxon>Pezizomycotina</taxon>
        <taxon>Sordariomycetes</taxon>
        <taxon>Hypocreomycetidae</taxon>
        <taxon>Glomerellales</taxon>
        <taxon>Glomerellaceae</taxon>
        <taxon>Colletotrichum</taxon>
        <taxon>Colletotrichum orchidearum species complex</taxon>
    </lineage>
</organism>
<dbReference type="PANTHER" id="PTHR47660">
    <property type="entry name" value="TRANSCRIPTION FACTOR WITH C2H2 AND ZN(2)-CYS(6) DNA BINDING DOMAIN (EUROFUNG)-RELATED-RELATED"/>
    <property type="match status" value="1"/>
</dbReference>